<evidence type="ECO:0000256" key="1">
    <source>
        <dbReference type="SAM" id="Phobius"/>
    </source>
</evidence>
<sequence>MPIHKERLKLKIPKTKSEWLWDFIGYSFYFGSIVLLIAVWNILPEKVPAHYNAFGEIDRWGSKWELLILPGIGALILLFMQIMEKHPEVHQYPERLNEANAEQFYLISRKLVNQLKNICLILFGVLLFEMVSDALGWGIRFGKWLLPLIIIGTIAPIIIGMIKQSKIK</sequence>
<dbReference type="InterPro" id="IPR012867">
    <property type="entry name" value="DUF1648"/>
</dbReference>
<dbReference type="RefSeq" id="WP_173732460.1">
    <property type="nucleotide sequence ID" value="NZ_JABTTE010000034.1"/>
</dbReference>
<dbReference type="AlphaFoldDB" id="A0A8J8KCN3"/>
<gene>
    <name evidence="3" type="ORF">HR057_16075</name>
</gene>
<feature type="transmembrane region" description="Helical" evidence="1">
    <location>
        <begin position="63"/>
        <end position="82"/>
    </location>
</feature>
<name>A0A8J8KCN3_9BACI</name>
<evidence type="ECO:0000259" key="2">
    <source>
        <dbReference type="Pfam" id="PF07853"/>
    </source>
</evidence>
<keyword evidence="1" id="KW-0472">Membrane</keyword>
<reference evidence="3" key="1">
    <citation type="submission" date="2020-06" db="EMBL/GenBank/DDBJ databases">
        <title>A novel thermopfilic bacterium from Erzurum, Turkey.</title>
        <authorList>
            <person name="Adiguzel A."/>
            <person name="Ay H."/>
            <person name="Baltaci M.O."/>
        </authorList>
    </citation>
    <scope>NUCLEOTIDE SEQUENCE</scope>
    <source>
        <strain evidence="3">P2</strain>
    </source>
</reference>
<dbReference type="Proteomes" id="UP000625804">
    <property type="component" value="Unassembled WGS sequence"/>
</dbReference>
<proteinExistence type="predicted"/>
<accession>A0A8J8KCN3</accession>
<protein>
    <submittedName>
        <fullName evidence="3">DUF1648 domain-containing protein</fullName>
    </submittedName>
</protein>
<feature type="transmembrane region" description="Helical" evidence="1">
    <location>
        <begin position="20"/>
        <end position="43"/>
    </location>
</feature>
<evidence type="ECO:0000313" key="4">
    <source>
        <dbReference type="Proteomes" id="UP000625804"/>
    </source>
</evidence>
<feature type="transmembrane region" description="Helical" evidence="1">
    <location>
        <begin position="144"/>
        <end position="162"/>
    </location>
</feature>
<keyword evidence="4" id="KW-1185">Reference proteome</keyword>
<keyword evidence="1" id="KW-1133">Transmembrane helix</keyword>
<feature type="domain" description="DUF1648" evidence="2">
    <location>
        <begin position="30"/>
        <end position="73"/>
    </location>
</feature>
<dbReference type="EMBL" id="JABTTE010000034">
    <property type="protein sequence ID" value="NSL53259.1"/>
    <property type="molecule type" value="Genomic_DNA"/>
</dbReference>
<organism evidence="3 4">
    <name type="scientific">Calidifontibacillus erzurumensis</name>
    <dbReference type="NCBI Taxonomy" id="2741433"/>
    <lineage>
        <taxon>Bacteria</taxon>
        <taxon>Bacillati</taxon>
        <taxon>Bacillota</taxon>
        <taxon>Bacilli</taxon>
        <taxon>Bacillales</taxon>
        <taxon>Bacillaceae</taxon>
        <taxon>Calidifontibacillus/Schinkia group</taxon>
        <taxon>Calidifontibacillus</taxon>
    </lineage>
</organism>
<keyword evidence="1" id="KW-0812">Transmembrane</keyword>
<feature type="transmembrane region" description="Helical" evidence="1">
    <location>
        <begin position="118"/>
        <end position="138"/>
    </location>
</feature>
<dbReference type="Pfam" id="PF07853">
    <property type="entry name" value="DUF1648"/>
    <property type="match status" value="1"/>
</dbReference>
<comment type="caution">
    <text evidence="3">The sequence shown here is derived from an EMBL/GenBank/DDBJ whole genome shotgun (WGS) entry which is preliminary data.</text>
</comment>
<evidence type="ECO:0000313" key="3">
    <source>
        <dbReference type="EMBL" id="NSL53259.1"/>
    </source>
</evidence>